<gene>
    <name evidence="2" type="ORF">PFR_JS23_148</name>
</gene>
<evidence type="ECO:0000313" key="3">
    <source>
        <dbReference type="Proteomes" id="UP000250080"/>
    </source>
</evidence>
<sequence>MAIVLLTCATGSPGVTTSALALTLCWPRDVLLVDSDRDVSQTVQAGWLGARPLATRGLVELAQAHREMRPVAPLLWDRTVSLLDDAPAGSAGVPDQAMGRFDATGQPIADQRPGAPAVAESRPVARQFLPGFSHPGSVAVFDPVWPEVAEALAGLAGSGVDVIVDAGRVGHQGLPSALLGAADVVLMVVRSSLRSLAAARLHLPPLRERTAALAPAAKLGLLVVGPSRPYSDGDVEAQFGVPVVADMAWQPEEAAVLSEGGDEPRRFRERSFMRSASAAASAVSARVIATPNSSRDLATGTSRSHDPLTGSIGRAPVQSAGVTPGARDRMAGPVDPPLATGRPRP</sequence>
<dbReference type="SUPFAM" id="SSF52540">
    <property type="entry name" value="P-loop containing nucleoside triphosphate hydrolases"/>
    <property type="match status" value="1"/>
</dbReference>
<evidence type="ECO:0008006" key="4">
    <source>
        <dbReference type="Google" id="ProtNLM"/>
    </source>
</evidence>
<dbReference type="GeneID" id="61221229"/>
<feature type="region of interest" description="Disordered" evidence="1">
    <location>
        <begin position="293"/>
        <end position="345"/>
    </location>
</feature>
<evidence type="ECO:0000313" key="2">
    <source>
        <dbReference type="EMBL" id="SCQ74318.1"/>
    </source>
</evidence>
<name>A0A0A8T5F4_9ACTN</name>
<dbReference type="Proteomes" id="UP000250080">
    <property type="component" value="Chromosome I"/>
</dbReference>
<proteinExistence type="predicted"/>
<dbReference type="EMBL" id="LT618793">
    <property type="protein sequence ID" value="SCQ74318.1"/>
    <property type="molecule type" value="Genomic_DNA"/>
</dbReference>
<dbReference type="Gene3D" id="3.40.50.300">
    <property type="entry name" value="P-loop containing nucleotide triphosphate hydrolases"/>
    <property type="match status" value="1"/>
</dbReference>
<protein>
    <recommendedName>
        <fullName evidence="4">MinD-like ATPase involved in chromosome partitioning or flagellar assembly</fullName>
    </recommendedName>
</protein>
<dbReference type="AlphaFoldDB" id="A0A0A8T5F4"/>
<organism evidence="2 3">
    <name type="scientific">Propionibacterium freudenreichii</name>
    <dbReference type="NCBI Taxonomy" id="1744"/>
    <lineage>
        <taxon>Bacteria</taxon>
        <taxon>Bacillati</taxon>
        <taxon>Actinomycetota</taxon>
        <taxon>Actinomycetes</taxon>
        <taxon>Propionibacteriales</taxon>
        <taxon>Propionibacteriaceae</taxon>
        <taxon>Propionibacterium</taxon>
    </lineage>
</organism>
<dbReference type="OMA" id="ACALTWH"/>
<feature type="compositionally biased region" description="Polar residues" evidence="1">
    <location>
        <begin position="293"/>
        <end position="302"/>
    </location>
</feature>
<dbReference type="OrthoDB" id="5243870at2"/>
<accession>A0A0A8T5F4</accession>
<dbReference type="RefSeq" id="WP_013162045.1">
    <property type="nucleotide sequence ID" value="NZ_CCYN01000040.1"/>
</dbReference>
<dbReference type="InterPro" id="IPR027417">
    <property type="entry name" value="P-loop_NTPase"/>
</dbReference>
<reference evidence="2 3" key="1">
    <citation type="submission" date="2016-09" db="EMBL/GenBank/DDBJ databases">
        <authorList>
            <person name="Laine KS P."/>
        </authorList>
    </citation>
    <scope>NUCLEOTIDE SEQUENCE [LARGE SCALE GENOMIC DNA]</scope>
    <source>
        <strain evidence="2">PFRJS-23</strain>
    </source>
</reference>
<evidence type="ECO:0000256" key="1">
    <source>
        <dbReference type="SAM" id="MobiDB-lite"/>
    </source>
</evidence>